<dbReference type="Gene3D" id="3.40.50.1010">
    <property type="entry name" value="5'-nuclease"/>
    <property type="match status" value="1"/>
</dbReference>
<comment type="caution">
    <text evidence="9">The sequence shown here is derived from an EMBL/GenBank/DDBJ whole genome shotgun (WGS) entry which is preliminary data.</text>
</comment>
<keyword evidence="2" id="KW-1277">Toxin-antitoxin system</keyword>
<keyword evidence="5" id="KW-0378">Hydrolase</keyword>
<accession>A0A4Z1C8U4</accession>
<evidence type="ECO:0000259" key="8">
    <source>
        <dbReference type="Pfam" id="PF01850"/>
    </source>
</evidence>
<gene>
    <name evidence="9" type="ORF">E4L95_11995</name>
</gene>
<keyword evidence="4" id="KW-0479">Metal-binding</keyword>
<evidence type="ECO:0000313" key="10">
    <source>
        <dbReference type="Proteomes" id="UP000297972"/>
    </source>
</evidence>
<evidence type="ECO:0000256" key="3">
    <source>
        <dbReference type="ARBA" id="ARBA00022722"/>
    </source>
</evidence>
<proteinExistence type="inferred from homology"/>
<dbReference type="InterPro" id="IPR050556">
    <property type="entry name" value="Type_II_TA_system_RNase"/>
</dbReference>
<sequence>MEQILLDTNFVSVLFDPRRPNFTAVHTRARAFTQSDLVYLSAVVLAELRYGMEAAQRAGQDISHIRHTLTQAATYQLAEVGRHTAEAYGDVKARLAHHYLDLSRRTPRWLENWQDRASGQTLQVDENDLWIVAQAVERDYLLVTSDQRLADRFVPVITELRLSVA</sequence>
<dbReference type="RefSeq" id="WP_135817824.1">
    <property type="nucleotide sequence ID" value="NZ_SRPG01000109.1"/>
</dbReference>
<feature type="domain" description="PIN" evidence="8">
    <location>
        <begin position="4"/>
        <end position="151"/>
    </location>
</feature>
<evidence type="ECO:0000256" key="2">
    <source>
        <dbReference type="ARBA" id="ARBA00022649"/>
    </source>
</evidence>
<dbReference type="GO" id="GO:0046872">
    <property type="term" value="F:metal ion binding"/>
    <property type="evidence" value="ECO:0007669"/>
    <property type="project" value="UniProtKB-KW"/>
</dbReference>
<dbReference type="Pfam" id="PF01850">
    <property type="entry name" value="PIN"/>
    <property type="match status" value="1"/>
</dbReference>
<organism evidence="9 10">
    <name type="scientific">Paracoccus liaowanqingii</name>
    <dbReference type="NCBI Taxonomy" id="2560053"/>
    <lineage>
        <taxon>Bacteria</taxon>
        <taxon>Pseudomonadati</taxon>
        <taxon>Pseudomonadota</taxon>
        <taxon>Alphaproteobacteria</taxon>
        <taxon>Rhodobacterales</taxon>
        <taxon>Paracoccaceae</taxon>
        <taxon>Paracoccus</taxon>
    </lineage>
</organism>
<dbReference type="AlphaFoldDB" id="A0A4Z1C8U4"/>
<evidence type="ECO:0000256" key="4">
    <source>
        <dbReference type="ARBA" id="ARBA00022723"/>
    </source>
</evidence>
<dbReference type="SUPFAM" id="SSF88723">
    <property type="entry name" value="PIN domain-like"/>
    <property type="match status" value="1"/>
</dbReference>
<dbReference type="GO" id="GO:0004518">
    <property type="term" value="F:nuclease activity"/>
    <property type="evidence" value="ECO:0007669"/>
    <property type="project" value="UniProtKB-KW"/>
</dbReference>
<keyword evidence="10" id="KW-1185">Reference proteome</keyword>
<protein>
    <submittedName>
        <fullName evidence="9">PIN domain-containing protein</fullName>
    </submittedName>
</protein>
<dbReference type="PANTHER" id="PTHR33653:SF1">
    <property type="entry name" value="RIBONUCLEASE VAPC2"/>
    <property type="match status" value="1"/>
</dbReference>
<dbReference type="InterPro" id="IPR029060">
    <property type="entry name" value="PIN-like_dom_sf"/>
</dbReference>
<evidence type="ECO:0000313" key="9">
    <source>
        <dbReference type="EMBL" id="TGN59052.1"/>
    </source>
</evidence>
<dbReference type="OrthoDB" id="333798at2"/>
<dbReference type="InterPro" id="IPR002716">
    <property type="entry name" value="PIN_dom"/>
</dbReference>
<dbReference type="EMBL" id="SRPG01000109">
    <property type="protein sequence ID" value="TGN59052.1"/>
    <property type="molecule type" value="Genomic_DNA"/>
</dbReference>
<evidence type="ECO:0000256" key="5">
    <source>
        <dbReference type="ARBA" id="ARBA00022801"/>
    </source>
</evidence>
<keyword evidence="6" id="KW-0460">Magnesium</keyword>
<evidence type="ECO:0000256" key="7">
    <source>
        <dbReference type="ARBA" id="ARBA00038093"/>
    </source>
</evidence>
<dbReference type="PANTHER" id="PTHR33653">
    <property type="entry name" value="RIBONUCLEASE VAPC2"/>
    <property type="match status" value="1"/>
</dbReference>
<comment type="cofactor">
    <cofactor evidence="1">
        <name>Mg(2+)</name>
        <dbReference type="ChEBI" id="CHEBI:18420"/>
    </cofactor>
</comment>
<comment type="similarity">
    <text evidence="7">Belongs to the PINc/VapC protein family.</text>
</comment>
<dbReference type="Proteomes" id="UP000297972">
    <property type="component" value="Unassembled WGS sequence"/>
</dbReference>
<dbReference type="GO" id="GO:0016787">
    <property type="term" value="F:hydrolase activity"/>
    <property type="evidence" value="ECO:0007669"/>
    <property type="project" value="UniProtKB-KW"/>
</dbReference>
<evidence type="ECO:0000256" key="1">
    <source>
        <dbReference type="ARBA" id="ARBA00001946"/>
    </source>
</evidence>
<name>A0A4Z1C8U4_9RHOB</name>
<evidence type="ECO:0000256" key="6">
    <source>
        <dbReference type="ARBA" id="ARBA00022842"/>
    </source>
</evidence>
<reference evidence="9 10" key="1">
    <citation type="submission" date="2019-03" db="EMBL/GenBank/DDBJ databases">
        <authorList>
            <person name="Li J."/>
        </authorList>
    </citation>
    <scope>NUCLEOTIDE SEQUENCE [LARGE SCALE GENOMIC DNA]</scope>
    <source>
        <strain evidence="9 10">3058</strain>
    </source>
</reference>
<keyword evidence="3" id="KW-0540">Nuclease</keyword>